<keyword evidence="2" id="KW-0805">Transcription regulation</keyword>
<keyword evidence="4" id="KW-0804">Transcription</keyword>
<accession>A0A6M1RSG2</accession>
<evidence type="ECO:0000256" key="1">
    <source>
        <dbReference type="ARBA" id="ARBA00009437"/>
    </source>
</evidence>
<keyword evidence="3" id="KW-0238">DNA-binding</keyword>
<dbReference type="FunFam" id="1.10.10.10:FF:000001">
    <property type="entry name" value="LysR family transcriptional regulator"/>
    <property type="match status" value="1"/>
</dbReference>
<comment type="function">
    <text evidence="5">Transcriptional regulator of the ttuABCDE tartrate utilization operon.</text>
</comment>
<comment type="caution">
    <text evidence="9">The sequence shown here is derived from an EMBL/GenBank/DDBJ whole genome shotgun (WGS) entry which is preliminary data.</text>
</comment>
<evidence type="ECO:0000256" key="6">
    <source>
        <dbReference type="ARBA" id="ARBA00067332"/>
    </source>
</evidence>
<dbReference type="PRINTS" id="PR00039">
    <property type="entry name" value="HTHLYSR"/>
</dbReference>
<dbReference type="InterPro" id="IPR036390">
    <property type="entry name" value="WH_DNA-bd_sf"/>
</dbReference>
<evidence type="ECO:0000313" key="9">
    <source>
        <dbReference type="EMBL" id="NGO64312.1"/>
    </source>
</evidence>
<evidence type="ECO:0000256" key="4">
    <source>
        <dbReference type="ARBA" id="ARBA00023163"/>
    </source>
</evidence>
<dbReference type="GO" id="GO:0000976">
    <property type="term" value="F:transcription cis-regulatory region binding"/>
    <property type="evidence" value="ECO:0007669"/>
    <property type="project" value="TreeGrafter"/>
</dbReference>
<dbReference type="InterPro" id="IPR000847">
    <property type="entry name" value="LysR_HTH_N"/>
</dbReference>
<dbReference type="InterPro" id="IPR005119">
    <property type="entry name" value="LysR_subst-bd"/>
</dbReference>
<dbReference type="AlphaFoldDB" id="A0A6M1RSG2"/>
<evidence type="ECO:0000256" key="3">
    <source>
        <dbReference type="ARBA" id="ARBA00023125"/>
    </source>
</evidence>
<evidence type="ECO:0000313" key="10">
    <source>
        <dbReference type="Proteomes" id="UP000477849"/>
    </source>
</evidence>
<dbReference type="GO" id="GO:0003700">
    <property type="term" value="F:DNA-binding transcription factor activity"/>
    <property type="evidence" value="ECO:0007669"/>
    <property type="project" value="InterPro"/>
</dbReference>
<dbReference type="PANTHER" id="PTHR30126:SF91">
    <property type="entry name" value="LYSR FAMILY TRANSCRIPTIONAL REGULATOR"/>
    <property type="match status" value="1"/>
</dbReference>
<name>A0A6M1RSG2_9HYPH</name>
<protein>
    <recommendedName>
        <fullName evidence="6">HTH-type transcriptional regulator TtuA</fullName>
    </recommendedName>
    <alternativeName>
        <fullName evidence="7">Tartrate utilization transcriptional regulator</fullName>
    </alternativeName>
</protein>
<organism evidence="9 10">
    <name type="scientific">Rhizobium daejeonense</name>
    <dbReference type="NCBI Taxonomy" id="240521"/>
    <lineage>
        <taxon>Bacteria</taxon>
        <taxon>Pseudomonadati</taxon>
        <taxon>Pseudomonadota</taxon>
        <taxon>Alphaproteobacteria</taxon>
        <taxon>Hyphomicrobiales</taxon>
        <taxon>Rhizobiaceae</taxon>
        <taxon>Rhizobium/Agrobacterium group</taxon>
        <taxon>Rhizobium</taxon>
    </lineage>
</organism>
<dbReference type="SUPFAM" id="SSF53850">
    <property type="entry name" value="Periplasmic binding protein-like II"/>
    <property type="match status" value="1"/>
</dbReference>
<evidence type="ECO:0000256" key="2">
    <source>
        <dbReference type="ARBA" id="ARBA00023015"/>
    </source>
</evidence>
<evidence type="ECO:0000256" key="7">
    <source>
        <dbReference type="ARBA" id="ARBA00083243"/>
    </source>
</evidence>
<dbReference type="InterPro" id="IPR036388">
    <property type="entry name" value="WH-like_DNA-bd_sf"/>
</dbReference>
<comment type="similarity">
    <text evidence="1">Belongs to the LysR transcriptional regulatory family.</text>
</comment>
<evidence type="ECO:0000256" key="5">
    <source>
        <dbReference type="ARBA" id="ARBA00054626"/>
    </source>
</evidence>
<keyword evidence="10" id="KW-1185">Reference proteome</keyword>
<reference evidence="9 10" key="1">
    <citation type="submission" date="2020-02" db="EMBL/GenBank/DDBJ databases">
        <title>Genome sequence of the type strain CCBAU10050 of Rhizobium daejeonense.</title>
        <authorList>
            <person name="Gao J."/>
            <person name="Sun J."/>
        </authorList>
    </citation>
    <scope>NUCLEOTIDE SEQUENCE [LARGE SCALE GENOMIC DNA]</scope>
    <source>
        <strain evidence="9 10">CCBAU10050</strain>
    </source>
</reference>
<dbReference type="Gene3D" id="3.40.190.290">
    <property type="match status" value="1"/>
</dbReference>
<dbReference type="RefSeq" id="WP_163905062.1">
    <property type="nucleotide sequence ID" value="NZ_CP048427.1"/>
</dbReference>
<dbReference type="Gene3D" id="1.10.10.10">
    <property type="entry name" value="Winged helix-like DNA-binding domain superfamily/Winged helix DNA-binding domain"/>
    <property type="match status" value="1"/>
</dbReference>
<sequence length="333" mass="36231">MLPNPTLDQLQVFVAIAETGSFSAAARRLNRAQSVISYTIGNLEAQLQLSLFERSGARQPTLTEAGRAVLEDAKRIIADLDGLRARTKALTEGLEPKLSVAVSVMVPDFTVMAVLTLFQQTFPTVPLHLTVGSPFFVARMVDEGNADIAIGGATKEASGGVVERKIGHSFIVPVAAPQHRLAALGRRLSFADVVDDVQIVVTDSARPLDDRGFNIISRRRWHVSDMTTKHRLVLAGLGWGGVPLAMVRDDIKDGRLVRLDVEPYEQFEYPLAALWRVATPPGPAGRWLVDRFAERLSNCPDNMTDAIAHITSDDDPAAARMKRAAPAVLREAV</sequence>
<dbReference type="Pfam" id="PF03466">
    <property type="entry name" value="LysR_substrate"/>
    <property type="match status" value="1"/>
</dbReference>
<dbReference type="Proteomes" id="UP000477849">
    <property type="component" value="Unassembled WGS sequence"/>
</dbReference>
<dbReference type="PANTHER" id="PTHR30126">
    <property type="entry name" value="HTH-TYPE TRANSCRIPTIONAL REGULATOR"/>
    <property type="match status" value="1"/>
</dbReference>
<feature type="domain" description="HTH lysR-type" evidence="8">
    <location>
        <begin position="5"/>
        <end position="61"/>
    </location>
</feature>
<proteinExistence type="inferred from homology"/>
<dbReference type="EMBL" id="JAAKZH010000003">
    <property type="protein sequence ID" value="NGO64312.1"/>
    <property type="molecule type" value="Genomic_DNA"/>
</dbReference>
<gene>
    <name evidence="9" type="ORF">G6N76_11580</name>
</gene>
<dbReference type="PROSITE" id="PS50931">
    <property type="entry name" value="HTH_LYSR"/>
    <property type="match status" value="1"/>
</dbReference>
<dbReference type="Pfam" id="PF00126">
    <property type="entry name" value="HTH_1"/>
    <property type="match status" value="1"/>
</dbReference>
<dbReference type="SUPFAM" id="SSF46785">
    <property type="entry name" value="Winged helix' DNA-binding domain"/>
    <property type="match status" value="1"/>
</dbReference>
<evidence type="ECO:0000259" key="8">
    <source>
        <dbReference type="PROSITE" id="PS50931"/>
    </source>
</evidence>